<gene>
    <name evidence="1" type="ORF">QO192_01000</name>
</gene>
<dbReference type="Gene3D" id="2.130.10.10">
    <property type="entry name" value="YVTN repeat-like/Quinoprotein amine dehydrogenase"/>
    <property type="match status" value="1"/>
</dbReference>
<keyword evidence="2" id="KW-1185">Reference proteome</keyword>
<dbReference type="PROSITE" id="PS51257">
    <property type="entry name" value="PROKAR_LIPOPROTEIN"/>
    <property type="match status" value="1"/>
</dbReference>
<evidence type="ECO:0008006" key="3">
    <source>
        <dbReference type="Google" id="ProtNLM"/>
    </source>
</evidence>
<evidence type="ECO:0000313" key="1">
    <source>
        <dbReference type="EMBL" id="MEZ7513850.1"/>
    </source>
</evidence>
<sequence length="294" mass="33221">MKSYIYIITSSILLLACQQDTKQIKTVYKLPKSLKEVSGITYGSDAGILWMLEDSGNKNKIYGLDSKGKIVKEITVSNTKNIDWEDLTKDSSGNLYIGDFGNNDNERKDLCIYKISKDKLAQKSAKPEYAVKFSYPEQKDFPPKKNDLIYDVESFFEHNNNFYLFTKNRSKHFDGTTYLYKVPNKAGTYKAQLLGSFKTGSTFDTAAITSADISPNDSKVALLSHTRIFIFEEFKADNFLSGKVKSVDLGHNSQKESIIFKDDNSLLIADEKDKNTGGYLYSVDLREAKLEAQP</sequence>
<reference evidence="1 2" key="1">
    <citation type="submission" date="2023-05" db="EMBL/GenBank/DDBJ databases">
        <title>Adaptations of aquatic viruses from atmosphere-close ecosystems of the Central Arctic Ocean.</title>
        <authorList>
            <person name="Rahlff J."/>
            <person name="Holmfeldt K."/>
        </authorList>
    </citation>
    <scope>NUCLEOTIDE SEQUENCE [LARGE SCALE GENOMIC DNA]</scope>
    <source>
        <strain evidence="1 2">Arc14</strain>
    </source>
</reference>
<name>A0ABV4K884_9FLAO</name>
<dbReference type="EMBL" id="JASMRN010000001">
    <property type="protein sequence ID" value="MEZ7513850.1"/>
    <property type="molecule type" value="Genomic_DNA"/>
</dbReference>
<dbReference type="InterPro" id="IPR015943">
    <property type="entry name" value="WD40/YVTN_repeat-like_dom_sf"/>
</dbReference>
<comment type="caution">
    <text evidence="1">The sequence shown here is derived from an EMBL/GenBank/DDBJ whole genome shotgun (WGS) entry which is preliminary data.</text>
</comment>
<proteinExistence type="predicted"/>
<dbReference type="RefSeq" id="WP_371567295.1">
    <property type="nucleotide sequence ID" value="NZ_JASMRN010000001.1"/>
</dbReference>
<dbReference type="Proteomes" id="UP001568894">
    <property type="component" value="Unassembled WGS sequence"/>
</dbReference>
<organism evidence="1 2">
    <name type="scientific">Flavobacterium frigidarium</name>
    <dbReference type="NCBI Taxonomy" id="99286"/>
    <lineage>
        <taxon>Bacteria</taxon>
        <taxon>Pseudomonadati</taxon>
        <taxon>Bacteroidota</taxon>
        <taxon>Flavobacteriia</taxon>
        <taxon>Flavobacteriales</taxon>
        <taxon>Flavobacteriaceae</taxon>
        <taxon>Flavobacterium</taxon>
    </lineage>
</organism>
<protein>
    <recommendedName>
        <fullName evidence="3">SdiA-regulated</fullName>
    </recommendedName>
</protein>
<evidence type="ECO:0000313" key="2">
    <source>
        <dbReference type="Proteomes" id="UP001568894"/>
    </source>
</evidence>
<accession>A0ABV4K884</accession>
<dbReference type="SUPFAM" id="SSF50969">
    <property type="entry name" value="YVTN repeat-like/Quinoprotein amine dehydrogenase"/>
    <property type="match status" value="1"/>
</dbReference>
<dbReference type="InterPro" id="IPR011044">
    <property type="entry name" value="Quino_amine_DH_bsu"/>
</dbReference>